<dbReference type="EMBL" id="JAKLTN010000003">
    <property type="protein sequence ID" value="MCG2578537.1"/>
    <property type="molecule type" value="Genomic_DNA"/>
</dbReference>
<dbReference type="Proteomes" id="UP001165384">
    <property type="component" value="Unassembled WGS sequence"/>
</dbReference>
<keyword evidence="1" id="KW-0732">Signal</keyword>
<evidence type="ECO:0000256" key="1">
    <source>
        <dbReference type="HAMAP-Rule" id="MF_01411"/>
    </source>
</evidence>
<evidence type="ECO:0000259" key="2">
    <source>
        <dbReference type="Pfam" id="PF04453"/>
    </source>
</evidence>
<evidence type="ECO:0000313" key="3">
    <source>
        <dbReference type="EMBL" id="MCG2578537.1"/>
    </source>
</evidence>
<feature type="signal peptide" evidence="1">
    <location>
        <begin position="1"/>
        <end position="25"/>
    </location>
</feature>
<sequence precursor="true">MPGFPRRPLAVFVCCLFAGTQAGYAAIDLERTIAPAADSAAQEEVQTPLLLAANDLPLNLRQERKFDVLKKKKEPVEKEQAPRAPLEEAPVALKHDDSYPLFIIADQIEGQSDEVTEAEGNVELRKVGNLLYADRLTYRPLDDEVEATGSVRLLQDGSEISGPHLRMKMTEQVGSAEQVTYHIVRDVPSRFYAQQQTVVTVASSNANTSGAPMMLNVANSYGLPTQLPPPRQSEANGYAERIDFEGENQMSLFSNTYSTCKPGSADWYLKTAETHLDYDQGEGTAKDATLWFQGAPILYTPLASFPLNNLRRSGILHPHFSTSTRSGLDFTVPYYLNLAPNYDLTLAPRYLSKRGTQLGADARYVDYHYEGQARFEYMPNDEMLGRSRYAYRIDHRQNLGRGLSAVINWNGVSDDYYWQDMTSRLLQTSQTQLPRLVSLGYSPAPWLQTNMQVLRYQTLQIDPSNPIARPYFLEPQLNLIAYKPNLFKTDFSAVGQYSRFTHVDPTKVQGDRMVFYPQVSLPIVHPAFQITPKVGLHLTKYSLDDQTSGLPNTYSRALPTFSLDSTVVFEREGDWFGKGYIQTLEPRLYYVNIPYKDQSQIPLFDSGLTDFNFAQIFSENRYSGYDRINDANQLTAGLTTRLLDGETGVESFKAMVGQRYYFKPQRVSIAGETTRRDNFSNIVAAFNGLVAPKTYTDLAAEYNYRENVIERFSAGARFQPAFGKVLSASYRYTRDALTGSSTVDQVDFAGQWPLSANWYAVGRYNYSLRDSRALEVIAGVEYNASCWSVRLVAQRLAAISGTPNETLFLQLELNDFGSIGSNPIGMLRRSIPGYGKINELPTDSHLLTP</sequence>
<comment type="caution">
    <text evidence="1">Lacks conserved residue(s) required for the propagation of feature annotation.</text>
</comment>
<dbReference type="HAMAP" id="MF_01411">
    <property type="entry name" value="LPS_assembly_LptD"/>
    <property type="match status" value="1"/>
</dbReference>
<organism evidence="3 4">
    <name type="scientific">Dechloromonas hankyongensis</name>
    <dbReference type="NCBI Taxonomy" id="2908002"/>
    <lineage>
        <taxon>Bacteria</taxon>
        <taxon>Pseudomonadati</taxon>
        <taxon>Pseudomonadota</taxon>
        <taxon>Betaproteobacteria</taxon>
        <taxon>Rhodocyclales</taxon>
        <taxon>Azonexaceae</taxon>
        <taxon>Dechloromonas</taxon>
    </lineage>
</organism>
<reference evidence="3" key="1">
    <citation type="submission" date="2022-01" db="EMBL/GenBank/DDBJ databases">
        <authorList>
            <person name="Jo J.-H."/>
            <person name="Im W.-T."/>
        </authorList>
    </citation>
    <scope>NUCLEOTIDE SEQUENCE</scope>
    <source>
        <strain evidence="3">XY25</strain>
    </source>
</reference>
<dbReference type="InterPro" id="IPR020889">
    <property type="entry name" value="LipoPS_assembly_LptD"/>
</dbReference>
<comment type="caution">
    <text evidence="3">The sequence shown here is derived from an EMBL/GenBank/DDBJ whole genome shotgun (WGS) entry which is preliminary data.</text>
</comment>
<protein>
    <recommendedName>
        <fullName evidence="1">LPS-assembly protein LptD</fullName>
    </recommendedName>
</protein>
<evidence type="ECO:0000313" key="4">
    <source>
        <dbReference type="Proteomes" id="UP001165384"/>
    </source>
</evidence>
<name>A0ABS9K5U1_9RHOO</name>
<keyword evidence="4" id="KW-1185">Reference proteome</keyword>
<dbReference type="InterPro" id="IPR007543">
    <property type="entry name" value="LptD_C"/>
</dbReference>
<keyword evidence="1" id="KW-0472">Membrane</keyword>
<proteinExistence type="inferred from homology"/>
<comment type="subcellular location">
    <subcellularLocation>
        <location evidence="1">Cell outer membrane</location>
    </subcellularLocation>
</comment>
<comment type="similarity">
    <text evidence="1">Belongs to the LptD family.</text>
</comment>
<dbReference type="PANTHER" id="PTHR30189:SF1">
    <property type="entry name" value="LPS-ASSEMBLY PROTEIN LPTD"/>
    <property type="match status" value="1"/>
</dbReference>
<dbReference type="PANTHER" id="PTHR30189">
    <property type="entry name" value="LPS-ASSEMBLY PROTEIN"/>
    <property type="match status" value="1"/>
</dbReference>
<feature type="chain" id="PRO_5044915200" description="LPS-assembly protein LptD" evidence="1">
    <location>
        <begin position="26"/>
        <end position="849"/>
    </location>
</feature>
<dbReference type="Gene3D" id="2.60.450.10">
    <property type="entry name" value="Lipopolysaccharide (LPS) transport protein A like domain"/>
    <property type="match status" value="1"/>
</dbReference>
<accession>A0ABS9K5U1</accession>
<dbReference type="RefSeq" id="WP_275711912.1">
    <property type="nucleotide sequence ID" value="NZ_JAKLTN010000003.1"/>
</dbReference>
<comment type="function">
    <text evidence="1">Together with LptE, is involved in the assembly of lipopolysaccharide (LPS) at the surface of the outer membrane.</text>
</comment>
<dbReference type="Pfam" id="PF04453">
    <property type="entry name" value="LptD"/>
    <property type="match status" value="1"/>
</dbReference>
<gene>
    <name evidence="1" type="primary">lptD</name>
    <name evidence="3" type="ORF">LZ012_16190</name>
</gene>
<dbReference type="InterPro" id="IPR050218">
    <property type="entry name" value="LptD"/>
</dbReference>
<keyword evidence="1" id="KW-0998">Cell outer membrane</keyword>
<comment type="subunit">
    <text evidence="1">Component of the lipopolysaccharide transport and assembly complex. Interacts with LptE and LptA.</text>
</comment>
<feature type="domain" description="LptD C-terminal" evidence="2">
    <location>
        <begin position="387"/>
        <end position="758"/>
    </location>
</feature>